<dbReference type="AlphaFoldDB" id="A0A445E2J9"/>
<comment type="cofactor">
    <cofactor evidence="1">
        <name>heme</name>
        <dbReference type="ChEBI" id="CHEBI:30413"/>
    </cofactor>
</comment>
<reference evidence="10 11" key="1">
    <citation type="submission" date="2019-01" db="EMBL/GenBank/DDBJ databases">
        <title>Sequencing of cultivated peanut Arachis hypogaea provides insights into genome evolution and oil improvement.</title>
        <authorList>
            <person name="Chen X."/>
        </authorList>
    </citation>
    <scope>NUCLEOTIDE SEQUENCE [LARGE SCALE GENOMIC DNA]</scope>
    <source>
        <strain evidence="11">cv. Fuhuasheng</strain>
        <tissue evidence="10">Leaves</tissue>
    </source>
</reference>
<dbReference type="OrthoDB" id="1103324at2759"/>
<evidence type="ECO:0000256" key="5">
    <source>
        <dbReference type="ARBA" id="ARBA00022723"/>
    </source>
</evidence>
<dbReference type="Gramene" id="arahy.Tifrunner.gnm2.ann2.Ah03g097700.1">
    <property type="protein sequence ID" value="arahy.Tifrunner.gnm2.ann2.Ah03g097700.1-CDS-1"/>
    <property type="gene ID" value="arahy.Tifrunner.gnm2.ann2.Ah03g097700"/>
</dbReference>
<evidence type="ECO:0000256" key="2">
    <source>
        <dbReference type="ARBA" id="ARBA00004370"/>
    </source>
</evidence>
<comment type="similarity">
    <text evidence="3">Belongs to the cytochrome P450 family.</text>
</comment>
<sequence length="173" mass="19626">MASTAEAAREFLKIHEISFSDPSNTQIVAAESLSYGFKDFVFVPYGSYWKLMKKVCMLELLGGKMLHQLLHVRQQERKRFLSDLAKKGLAGEAVDIGAELMMLTNNVILMMTMRQKSCSERGGEAEALRKVEEDTVELSGKFNVSDFLWFMKGVDFPQIFLMMSRGNAHFVLL</sequence>
<dbReference type="SUPFAM" id="SSF48264">
    <property type="entry name" value="Cytochrome P450"/>
    <property type="match status" value="1"/>
</dbReference>
<evidence type="ECO:0000256" key="1">
    <source>
        <dbReference type="ARBA" id="ARBA00001971"/>
    </source>
</evidence>
<dbReference type="InterPro" id="IPR036396">
    <property type="entry name" value="Cyt_P450_sf"/>
</dbReference>
<evidence type="ECO:0000256" key="9">
    <source>
        <dbReference type="ARBA" id="ARBA00023136"/>
    </source>
</evidence>
<dbReference type="SMR" id="A0A445E2J9"/>
<dbReference type="GO" id="GO:0004497">
    <property type="term" value="F:monooxygenase activity"/>
    <property type="evidence" value="ECO:0007669"/>
    <property type="project" value="UniProtKB-KW"/>
</dbReference>
<evidence type="ECO:0008006" key="12">
    <source>
        <dbReference type="Google" id="ProtNLM"/>
    </source>
</evidence>
<gene>
    <name evidence="10" type="ORF">Ahy_A03g016136</name>
</gene>
<evidence type="ECO:0000313" key="10">
    <source>
        <dbReference type="EMBL" id="RYR69583.1"/>
    </source>
</evidence>
<keyword evidence="11" id="KW-1185">Reference proteome</keyword>
<dbReference type="GO" id="GO:0016020">
    <property type="term" value="C:membrane"/>
    <property type="evidence" value="ECO:0007669"/>
    <property type="project" value="UniProtKB-SubCell"/>
</dbReference>
<evidence type="ECO:0000256" key="7">
    <source>
        <dbReference type="ARBA" id="ARBA00023004"/>
    </source>
</evidence>
<dbReference type="Gene3D" id="1.10.630.10">
    <property type="entry name" value="Cytochrome P450"/>
    <property type="match status" value="1"/>
</dbReference>
<keyword evidence="7" id="KW-0408">Iron</keyword>
<evidence type="ECO:0000256" key="3">
    <source>
        <dbReference type="ARBA" id="ARBA00010617"/>
    </source>
</evidence>
<keyword evidence="6" id="KW-0560">Oxidoreductase</keyword>
<evidence type="ECO:0000256" key="6">
    <source>
        <dbReference type="ARBA" id="ARBA00023002"/>
    </source>
</evidence>
<accession>A0A445E2J9</accession>
<dbReference type="InterPro" id="IPR001128">
    <property type="entry name" value="Cyt_P450"/>
</dbReference>
<dbReference type="PANTHER" id="PTHR47943:SF8">
    <property type="entry name" value="CYTOCHROME P450"/>
    <property type="match status" value="1"/>
</dbReference>
<name>A0A445E2J9_ARAHY</name>
<evidence type="ECO:0000256" key="4">
    <source>
        <dbReference type="ARBA" id="ARBA00022617"/>
    </source>
</evidence>
<keyword evidence="9" id="KW-0472">Membrane</keyword>
<keyword evidence="5" id="KW-0479">Metal-binding</keyword>
<comment type="caution">
    <text evidence="10">The sequence shown here is derived from an EMBL/GenBank/DDBJ whole genome shotgun (WGS) entry which is preliminary data.</text>
</comment>
<dbReference type="Pfam" id="PF00067">
    <property type="entry name" value="p450"/>
    <property type="match status" value="1"/>
</dbReference>
<evidence type="ECO:0000256" key="8">
    <source>
        <dbReference type="ARBA" id="ARBA00023033"/>
    </source>
</evidence>
<protein>
    <recommendedName>
        <fullName evidence="12">Cytochrome P450</fullName>
    </recommendedName>
</protein>
<keyword evidence="8" id="KW-0503">Monooxygenase</keyword>
<organism evidence="10 11">
    <name type="scientific">Arachis hypogaea</name>
    <name type="common">Peanut</name>
    <dbReference type="NCBI Taxonomy" id="3818"/>
    <lineage>
        <taxon>Eukaryota</taxon>
        <taxon>Viridiplantae</taxon>
        <taxon>Streptophyta</taxon>
        <taxon>Embryophyta</taxon>
        <taxon>Tracheophyta</taxon>
        <taxon>Spermatophyta</taxon>
        <taxon>Magnoliopsida</taxon>
        <taxon>eudicotyledons</taxon>
        <taxon>Gunneridae</taxon>
        <taxon>Pentapetalae</taxon>
        <taxon>rosids</taxon>
        <taxon>fabids</taxon>
        <taxon>Fabales</taxon>
        <taxon>Fabaceae</taxon>
        <taxon>Papilionoideae</taxon>
        <taxon>50 kb inversion clade</taxon>
        <taxon>dalbergioids sensu lato</taxon>
        <taxon>Dalbergieae</taxon>
        <taxon>Pterocarpus clade</taxon>
        <taxon>Arachis</taxon>
    </lineage>
</organism>
<dbReference type="Proteomes" id="UP000289738">
    <property type="component" value="Chromosome A03"/>
</dbReference>
<proteinExistence type="inferred from homology"/>
<evidence type="ECO:0000313" key="11">
    <source>
        <dbReference type="Proteomes" id="UP000289738"/>
    </source>
</evidence>
<dbReference type="PANTHER" id="PTHR47943">
    <property type="entry name" value="CYTOCHROME P450 93A3-LIKE"/>
    <property type="match status" value="1"/>
</dbReference>
<keyword evidence="4" id="KW-0349">Heme</keyword>
<comment type="subcellular location">
    <subcellularLocation>
        <location evidence="2">Membrane</location>
    </subcellularLocation>
</comment>
<dbReference type="STRING" id="3818.A0A445E2J9"/>
<dbReference type="GO" id="GO:0005506">
    <property type="term" value="F:iron ion binding"/>
    <property type="evidence" value="ECO:0007669"/>
    <property type="project" value="InterPro"/>
</dbReference>
<dbReference type="GO" id="GO:0016705">
    <property type="term" value="F:oxidoreductase activity, acting on paired donors, with incorporation or reduction of molecular oxygen"/>
    <property type="evidence" value="ECO:0007669"/>
    <property type="project" value="InterPro"/>
</dbReference>
<dbReference type="EMBL" id="SDMP01000003">
    <property type="protein sequence ID" value="RYR69583.1"/>
    <property type="molecule type" value="Genomic_DNA"/>
</dbReference>
<dbReference type="GO" id="GO:0020037">
    <property type="term" value="F:heme binding"/>
    <property type="evidence" value="ECO:0007669"/>
    <property type="project" value="InterPro"/>
</dbReference>